<name>A0ABS3B236_9XANT</name>
<evidence type="ECO:0000313" key="1">
    <source>
        <dbReference type="EMBL" id="MBN6102642.1"/>
    </source>
</evidence>
<dbReference type="EMBL" id="JAFIWB010000009">
    <property type="protein sequence ID" value="MBN6102642.1"/>
    <property type="molecule type" value="Genomic_DNA"/>
</dbReference>
<keyword evidence="2" id="KW-1185">Reference proteome</keyword>
<comment type="caution">
    <text evidence="1">The sequence shown here is derived from an EMBL/GenBank/DDBJ whole genome shotgun (WGS) entry which is preliminary data.</text>
</comment>
<dbReference type="RefSeq" id="WP_191825290.1">
    <property type="nucleotide sequence ID" value="NZ_JACSQX010000005.1"/>
</dbReference>
<reference evidence="1 2" key="1">
    <citation type="submission" date="2021-02" db="EMBL/GenBank/DDBJ databases">
        <title>Taxonomically Unique Crown Gall-Associated Xanthomonas Stains Have Deficiency in Virulence Repertories.</title>
        <authorList>
            <person name="Mafakheri H."/>
            <person name="Taghavi S.M."/>
            <person name="Dimkic I."/>
            <person name="Nemanja K."/>
            <person name="Osdaghi E."/>
        </authorList>
    </citation>
    <scope>NUCLEOTIDE SEQUENCE [LARGE SCALE GENOMIC DNA]</scope>
    <source>
        <strain evidence="1 2">FX4</strain>
    </source>
</reference>
<dbReference type="Proteomes" id="UP000695802">
    <property type="component" value="Unassembled WGS sequence"/>
</dbReference>
<sequence>MSYGFQLFHPVVREHTEQGKEIDEFDHPPLDQSAVERFIGKLAKYGYSLEATTPRCHEFVKNIGGCPVQVAVFATEIAFSIPYWQNSQEVIFEALQDASELAEPEHMALFNPQDGEWAEA</sequence>
<accession>A0ABS3B236</accession>
<evidence type="ECO:0000313" key="2">
    <source>
        <dbReference type="Proteomes" id="UP000695802"/>
    </source>
</evidence>
<organism evidence="1 2">
    <name type="scientific">Xanthomonas bonasiae</name>
    <dbReference type="NCBI Taxonomy" id="2810351"/>
    <lineage>
        <taxon>Bacteria</taxon>
        <taxon>Pseudomonadati</taxon>
        <taxon>Pseudomonadota</taxon>
        <taxon>Gammaproteobacteria</taxon>
        <taxon>Lysobacterales</taxon>
        <taxon>Lysobacteraceae</taxon>
        <taxon>Xanthomonas</taxon>
    </lineage>
</organism>
<gene>
    <name evidence="1" type="ORF">JR064_10725</name>
</gene>
<proteinExistence type="predicted"/>
<protein>
    <submittedName>
        <fullName evidence="1">Uncharacterized protein</fullName>
    </submittedName>
</protein>